<name>A0A814Q8N0_ADIRI</name>
<proteinExistence type="predicted"/>
<dbReference type="PROSITE" id="PS50135">
    <property type="entry name" value="ZF_ZZ_2"/>
    <property type="match status" value="1"/>
</dbReference>
<dbReference type="GO" id="GO:0006974">
    <property type="term" value="P:DNA damage response"/>
    <property type="evidence" value="ECO:0007669"/>
    <property type="project" value="InterPro"/>
</dbReference>
<evidence type="ECO:0000313" key="9">
    <source>
        <dbReference type="Proteomes" id="UP000663852"/>
    </source>
</evidence>
<accession>A0A814Q8N0</accession>
<keyword evidence="3 6" id="KW-0863">Zinc-finger</keyword>
<gene>
    <name evidence="8" type="ORF">EDS130_LOCUS20782</name>
</gene>
<keyword evidence="5" id="KW-0539">Nucleus</keyword>
<reference evidence="8" key="1">
    <citation type="submission" date="2021-02" db="EMBL/GenBank/DDBJ databases">
        <authorList>
            <person name="Nowell W R."/>
        </authorList>
    </citation>
    <scope>NUCLEOTIDE SEQUENCE</scope>
</reference>
<dbReference type="InterPro" id="IPR043145">
    <property type="entry name" value="Znf_ZZ_sf"/>
</dbReference>
<evidence type="ECO:0000256" key="3">
    <source>
        <dbReference type="ARBA" id="ARBA00022771"/>
    </source>
</evidence>
<evidence type="ECO:0000256" key="4">
    <source>
        <dbReference type="ARBA" id="ARBA00022833"/>
    </source>
</evidence>
<evidence type="ECO:0000256" key="5">
    <source>
        <dbReference type="ARBA" id="ARBA00023242"/>
    </source>
</evidence>
<evidence type="ECO:0000256" key="1">
    <source>
        <dbReference type="ARBA" id="ARBA00004123"/>
    </source>
</evidence>
<keyword evidence="4" id="KW-0862">Zinc</keyword>
<dbReference type="CDD" id="cd02340">
    <property type="entry name" value="ZZ_NBR1_like"/>
    <property type="match status" value="1"/>
</dbReference>
<dbReference type="PANTHER" id="PTHR21220">
    <property type="entry name" value="DNA-DEPENDENT METALLOPROTEASE SPRTN"/>
    <property type="match status" value="1"/>
</dbReference>
<dbReference type="GO" id="GO:0005634">
    <property type="term" value="C:nucleus"/>
    <property type="evidence" value="ECO:0007669"/>
    <property type="project" value="UniProtKB-SubCell"/>
</dbReference>
<comment type="subcellular location">
    <subcellularLocation>
        <location evidence="1">Nucleus</location>
    </subcellularLocation>
</comment>
<dbReference type="SMART" id="SM00731">
    <property type="entry name" value="SprT"/>
    <property type="match status" value="1"/>
</dbReference>
<protein>
    <recommendedName>
        <fullName evidence="7">ZZ-type domain-containing protein</fullName>
    </recommendedName>
</protein>
<evidence type="ECO:0000313" key="8">
    <source>
        <dbReference type="EMBL" id="CAF1115849.1"/>
    </source>
</evidence>
<dbReference type="SMART" id="SM00291">
    <property type="entry name" value="ZnF_ZZ"/>
    <property type="match status" value="1"/>
</dbReference>
<dbReference type="SUPFAM" id="SSF57850">
    <property type="entry name" value="RING/U-box"/>
    <property type="match status" value="1"/>
</dbReference>
<evidence type="ECO:0000256" key="2">
    <source>
        <dbReference type="ARBA" id="ARBA00022723"/>
    </source>
</evidence>
<dbReference type="Proteomes" id="UP000663852">
    <property type="component" value="Unassembled WGS sequence"/>
</dbReference>
<dbReference type="OrthoDB" id="441278at2759"/>
<dbReference type="PROSITE" id="PS01357">
    <property type="entry name" value="ZF_ZZ_1"/>
    <property type="match status" value="1"/>
</dbReference>
<dbReference type="InterPro" id="IPR044245">
    <property type="entry name" value="Spartan"/>
</dbReference>
<sequence>MVEVKLCVGKLDGTTEYRRIGIPVLTRSTDVLSVLRAKLSQLFPELTADSNGTDVEFQYEDDVHGLVLVTSSSGINEAARDQASRQQVLRVFVKFLKEDGALLKYLPPKHVGVICDGCNRSPIIGVRYKCLECFDYDLCESCADRQLVHAHHVMAKIRTPHQTDVVQKLCTMARANTSSYNKQRQVPMPELVINQPLDIDKEKCYNSNATQTSIDEDNEQIEDDIEIIPNSALQDDFVQLDLQEYNEQSNIQIICLHNKLYKQRNNELWHLLSAQYLCEVSEWKKSDVGQNDSMRPDLTSNIHQLFNQLNVDYFSEQLSSTCIQWDQRTNGCGAVCLYQSEENSCRITLSEPLLRSRPRTDLIETLLHEMIHVYLYITKQIRDRRIHNEDFLYHMLRINDLSGMNIKVYHKFVDELCGHYWWQCNGICKNWRPFYGYFRRPVYRQPSYRDYWFSEHKRCCNGQLMSVKVVANEGKLQTITPPVYKYKLSTKTRDELADIQYTADESESESSASDEYQFCQEEVRRENFTDSLEY</sequence>
<dbReference type="InterPro" id="IPR006640">
    <property type="entry name" value="SprT-like_domain"/>
</dbReference>
<dbReference type="InterPro" id="IPR055220">
    <property type="entry name" value="SPRTN_ZBD"/>
</dbReference>
<dbReference type="InterPro" id="IPR000433">
    <property type="entry name" value="Znf_ZZ"/>
</dbReference>
<dbReference type="PANTHER" id="PTHR21220:SF0">
    <property type="entry name" value="DNA-DEPENDENT METALLOPROTEASE SPRTN"/>
    <property type="match status" value="1"/>
</dbReference>
<dbReference type="GO" id="GO:0004222">
    <property type="term" value="F:metalloendopeptidase activity"/>
    <property type="evidence" value="ECO:0007669"/>
    <property type="project" value="InterPro"/>
</dbReference>
<dbReference type="Pfam" id="PF22934">
    <property type="entry name" value="SPRTN_ZBD"/>
    <property type="match status" value="1"/>
</dbReference>
<dbReference type="GO" id="GO:0031593">
    <property type="term" value="F:polyubiquitin modification-dependent protein binding"/>
    <property type="evidence" value="ECO:0007669"/>
    <property type="project" value="TreeGrafter"/>
</dbReference>
<dbReference type="Pfam" id="PF10263">
    <property type="entry name" value="SprT-like"/>
    <property type="match status" value="1"/>
</dbReference>
<organism evidence="8 9">
    <name type="scientific">Adineta ricciae</name>
    <name type="common">Rotifer</name>
    <dbReference type="NCBI Taxonomy" id="249248"/>
    <lineage>
        <taxon>Eukaryota</taxon>
        <taxon>Metazoa</taxon>
        <taxon>Spiralia</taxon>
        <taxon>Gnathifera</taxon>
        <taxon>Rotifera</taxon>
        <taxon>Eurotatoria</taxon>
        <taxon>Bdelloidea</taxon>
        <taxon>Adinetida</taxon>
        <taxon>Adinetidae</taxon>
        <taxon>Adineta</taxon>
    </lineage>
</organism>
<dbReference type="GO" id="GO:0003697">
    <property type="term" value="F:single-stranded DNA binding"/>
    <property type="evidence" value="ECO:0007669"/>
    <property type="project" value="InterPro"/>
</dbReference>
<keyword evidence="2" id="KW-0479">Metal-binding</keyword>
<feature type="domain" description="ZZ-type" evidence="7">
    <location>
        <begin position="110"/>
        <end position="162"/>
    </location>
</feature>
<dbReference type="Pfam" id="PF00569">
    <property type="entry name" value="ZZ"/>
    <property type="match status" value="1"/>
</dbReference>
<dbReference type="GO" id="GO:0008270">
    <property type="term" value="F:zinc ion binding"/>
    <property type="evidence" value="ECO:0007669"/>
    <property type="project" value="UniProtKB-KW"/>
</dbReference>
<dbReference type="AlphaFoldDB" id="A0A814Q8N0"/>
<dbReference type="EMBL" id="CAJNOJ010000103">
    <property type="protein sequence ID" value="CAF1115849.1"/>
    <property type="molecule type" value="Genomic_DNA"/>
</dbReference>
<evidence type="ECO:0000256" key="6">
    <source>
        <dbReference type="PROSITE-ProRule" id="PRU00228"/>
    </source>
</evidence>
<dbReference type="Gene3D" id="3.30.60.90">
    <property type="match status" value="1"/>
</dbReference>
<evidence type="ECO:0000259" key="7">
    <source>
        <dbReference type="PROSITE" id="PS50135"/>
    </source>
</evidence>
<comment type="caution">
    <text evidence="8">The sequence shown here is derived from an EMBL/GenBank/DDBJ whole genome shotgun (WGS) entry which is preliminary data.</text>
</comment>